<feature type="compositionally biased region" description="Basic and acidic residues" evidence="1">
    <location>
        <begin position="8"/>
        <end position="18"/>
    </location>
</feature>
<protein>
    <submittedName>
        <fullName evidence="2">Uncharacterized protein</fullName>
    </submittedName>
</protein>
<evidence type="ECO:0000313" key="2">
    <source>
        <dbReference type="EMBL" id="GFY47779.1"/>
    </source>
</evidence>
<keyword evidence="3" id="KW-1185">Reference proteome</keyword>
<proteinExistence type="predicted"/>
<evidence type="ECO:0000313" key="3">
    <source>
        <dbReference type="Proteomes" id="UP000886998"/>
    </source>
</evidence>
<dbReference type="Proteomes" id="UP000886998">
    <property type="component" value="Unassembled WGS sequence"/>
</dbReference>
<name>A0A8X7BZS7_9ARAC</name>
<feature type="region of interest" description="Disordered" evidence="1">
    <location>
        <begin position="1"/>
        <end position="58"/>
    </location>
</feature>
<sequence length="84" mass="9842">MFAVQRVVSEHRSKEKLATPKLYQLPQHTKFLNHGRESSTQQIQKPPGMEVPSRQSKTGREFTAVWFLRPHNGEKSNEENEYFT</sequence>
<organism evidence="2 3">
    <name type="scientific">Trichonephila inaurata madagascariensis</name>
    <dbReference type="NCBI Taxonomy" id="2747483"/>
    <lineage>
        <taxon>Eukaryota</taxon>
        <taxon>Metazoa</taxon>
        <taxon>Ecdysozoa</taxon>
        <taxon>Arthropoda</taxon>
        <taxon>Chelicerata</taxon>
        <taxon>Arachnida</taxon>
        <taxon>Araneae</taxon>
        <taxon>Araneomorphae</taxon>
        <taxon>Entelegynae</taxon>
        <taxon>Araneoidea</taxon>
        <taxon>Nephilidae</taxon>
        <taxon>Trichonephila</taxon>
        <taxon>Trichonephila inaurata</taxon>
    </lineage>
</organism>
<dbReference type="AlphaFoldDB" id="A0A8X7BZS7"/>
<accession>A0A8X7BZS7</accession>
<reference evidence="2" key="1">
    <citation type="submission" date="2020-08" db="EMBL/GenBank/DDBJ databases">
        <title>Multicomponent nature underlies the extraordinary mechanical properties of spider dragline silk.</title>
        <authorList>
            <person name="Kono N."/>
            <person name="Nakamura H."/>
            <person name="Mori M."/>
            <person name="Yoshida Y."/>
            <person name="Ohtoshi R."/>
            <person name="Malay A.D."/>
            <person name="Moran D.A.P."/>
            <person name="Tomita M."/>
            <person name="Numata K."/>
            <person name="Arakawa K."/>
        </authorList>
    </citation>
    <scope>NUCLEOTIDE SEQUENCE</scope>
</reference>
<comment type="caution">
    <text evidence="2">The sequence shown here is derived from an EMBL/GenBank/DDBJ whole genome shotgun (WGS) entry which is preliminary data.</text>
</comment>
<dbReference type="EMBL" id="BMAV01006101">
    <property type="protein sequence ID" value="GFY47779.1"/>
    <property type="molecule type" value="Genomic_DNA"/>
</dbReference>
<gene>
    <name evidence="2" type="ORF">TNIN_81081</name>
</gene>
<evidence type="ECO:0000256" key="1">
    <source>
        <dbReference type="SAM" id="MobiDB-lite"/>
    </source>
</evidence>